<name>A0A5D8QFM2_9THEO</name>
<protein>
    <recommendedName>
        <fullName evidence="8 9">Dephospho-CoA kinase</fullName>
        <ecNumber evidence="8 9">2.7.1.24</ecNumber>
    </recommendedName>
    <alternativeName>
        <fullName evidence="8">Dephosphocoenzyme A kinase</fullName>
    </alternativeName>
</protein>
<keyword evidence="7 8" id="KW-0173">Coenzyme A biosynthesis</keyword>
<dbReference type="PANTHER" id="PTHR10695:SF46">
    <property type="entry name" value="BIFUNCTIONAL COENZYME A SYNTHASE-RELATED"/>
    <property type="match status" value="1"/>
</dbReference>
<dbReference type="EMBL" id="VTPS01000007">
    <property type="protein sequence ID" value="TZE82333.1"/>
    <property type="molecule type" value="Genomic_DNA"/>
</dbReference>
<dbReference type="Gene3D" id="3.40.50.300">
    <property type="entry name" value="P-loop containing nucleotide triphosphate hydrolases"/>
    <property type="match status" value="1"/>
</dbReference>
<evidence type="ECO:0000256" key="1">
    <source>
        <dbReference type="ARBA" id="ARBA00009018"/>
    </source>
</evidence>
<evidence type="ECO:0000256" key="5">
    <source>
        <dbReference type="ARBA" id="ARBA00022777"/>
    </source>
</evidence>
<dbReference type="Pfam" id="PF01121">
    <property type="entry name" value="CoaE"/>
    <property type="match status" value="1"/>
</dbReference>
<comment type="pathway">
    <text evidence="8">Cofactor biosynthesis; coenzyme A biosynthesis; CoA from (R)-pantothenate: step 5/5.</text>
</comment>
<keyword evidence="6 8" id="KW-0067">ATP-binding</keyword>
<dbReference type="EC" id="2.7.1.24" evidence="8 9"/>
<comment type="catalytic activity">
    <reaction evidence="8">
        <text>3'-dephospho-CoA + ATP = ADP + CoA + H(+)</text>
        <dbReference type="Rhea" id="RHEA:18245"/>
        <dbReference type="ChEBI" id="CHEBI:15378"/>
        <dbReference type="ChEBI" id="CHEBI:30616"/>
        <dbReference type="ChEBI" id="CHEBI:57287"/>
        <dbReference type="ChEBI" id="CHEBI:57328"/>
        <dbReference type="ChEBI" id="CHEBI:456216"/>
        <dbReference type="EC" id="2.7.1.24"/>
    </reaction>
</comment>
<keyword evidence="4 8" id="KW-0547">Nucleotide-binding</keyword>
<dbReference type="FunFam" id="3.40.50.300:FF:000991">
    <property type="entry name" value="Dephospho-CoA kinase"/>
    <property type="match status" value="1"/>
</dbReference>
<evidence type="ECO:0000256" key="6">
    <source>
        <dbReference type="ARBA" id="ARBA00022840"/>
    </source>
</evidence>
<evidence type="ECO:0000313" key="10">
    <source>
        <dbReference type="EMBL" id="TZE82333.1"/>
    </source>
</evidence>
<dbReference type="PANTHER" id="PTHR10695">
    <property type="entry name" value="DEPHOSPHO-COA KINASE-RELATED"/>
    <property type="match status" value="1"/>
</dbReference>
<proteinExistence type="inferred from homology"/>
<comment type="function">
    <text evidence="8">Catalyzes the phosphorylation of the 3'-hydroxyl group of dephosphocoenzyme A to form coenzyme A.</text>
</comment>
<organism evidence="10 11">
    <name type="scientific">Calorimonas adulescens</name>
    <dbReference type="NCBI Taxonomy" id="2606906"/>
    <lineage>
        <taxon>Bacteria</taxon>
        <taxon>Bacillati</taxon>
        <taxon>Bacillota</taxon>
        <taxon>Clostridia</taxon>
        <taxon>Thermoanaerobacterales</taxon>
        <taxon>Thermoanaerobacteraceae</taxon>
        <taxon>Calorimonas</taxon>
    </lineage>
</organism>
<evidence type="ECO:0000256" key="4">
    <source>
        <dbReference type="ARBA" id="ARBA00022741"/>
    </source>
</evidence>
<dbReference type="InterPro" id="IPR001977">
    <property type="entry name" value="Depp_CoAkinase"/>
</dbReference>
<dbReference type="UniPathway" id="UPA00241">
    <property type="reaction ID" value="UER00356"/>
</dbReference>
<keyword evidence="11" id="KW-1185">Reference proteome</keyword>
<keyword evidence="2 8" id="KW-0963">Cytoplasm</keyword>
<evidence type="ECO:0000313" key="11">
    <source>
        <dbReference type="Proteomes" id="UP000322976"/>
    </source>
</evidence>
<dbReference type="GO" id="GO:0005737">
    <property type="term" value="C:cytoplasm"/>
    <property type="evidence" value="ECO:0007669"/>
    <property type="project" value="UniProtKB-SubCell"/>
</dbReference>
<evidence type="ECO:0000256" key="9">
    <source>
        <dbReference type="NCBIfam" id="TIGR00152"/>
    </source>
</evidence>
<dbReference type="HAMAP" id="MF_00376">
    <property type="entry name" value="Dephospho_CoA_kinase"/>
    <property type="match status" value="1"/>
</dbReference>
<accession>A0A5D8QFM2</accession>
<dbReference type="GO" id="GO:0015937">
    <property type="term" value="P:coenzyme A biosynthetic process"/>
    <property type="evidence" value="ECO:0007669"/>
    <property type="project" value="UniProtKB-UniRule"/>
</dbReference>
<reference evidence="10 11" key="1">
    <citation type="submission" date="2019-08" db="EMBL/GenBank/DDBJ databases">
        <title>Calorimonas adulescens gen. nov., sp. nov., an anaerobic thermophilic bacterium from Sakhalin hot spring.</title>
        <authorList>
            <person name="Khomyakova M.A."/>
            <person name="Merkel A.Y."/>
            <person name="Novikov A."/>
            <person name="Bonch-Osmolovskaya E.A."/>
            <person name="Slobodkin A.I."/>
        </authorList>
    </citation>
    <scope>NUCLEOTIDE SEQUENCE [LARGE SCALE GENOMIC DNA]</scope>
    <source>
        <strain evidence="10 11">A05MB</strain>
    </source>
</reference>
<gene>
    <name evidence="8" type="primary">coaE</name>
    <name evidence="10" type="ORF">FWJ32_05755</name>
</gene>
<dbReference type="NCBIfam" id="TIGR00152">
    <property type="entry name" value="dephospho-CoA kinase"/>
    <property type="match status" value="1"/>
</dbReference>
<dbReference type="RefSeq" id="WP_149545019.1">
    <property type="nucleotide sequence ID" value="NZ_VTPS01000007.1"/>
</dbReference>
<sequence>MKVIGLTGGIASGKSTVSNILREMGAYVIDADEISREIIKKGSEAWKEIIDYYGNDILLPDGEIDRKKLGNIVFADKEKLDKLNAITHPRIIQRIKEIIDAEKEKGKERAVILDAAILIEMGLQNMVDEVWVVSIDKDKQIKRLIERDKLSYEDAMNRIRMQMPLSEKVKYADYVIDNSKDIGYIRKQISKLWERVIKKNN</sequence>
<dbReference type="PROSITE" id="PS51219">
    <property type="entry name" value="DPCK"/>
    <property type="match status" value="1"/>
</dbReference>
<dbReference type="SUPFAM" id="SSF52540">
    <property type="entry name" value="P-loop containing nucleoside triphosphate hydrolases"/>
    <property type="match status" value="1"/>
</dbReference>
<dbReference type="CDD" id="cd02022">
    <property type="entry name" value="DPCK"/>
    <property type="match status" value="1"/>
</dbReference>
<evidence type="ECO:0000256" key="3">
    <source>
        <dbReference type="ARBA" id="ARBA00022679"/>
    </source>
</evidence>
<dbReference type="Proteomes" id="UP000322976">
    <property type="component" value="Unassembled WGS sequence"/>
</dbReference>
<dbReference type="GO" id="GO:0004140">
    <property type="term" value="F:dephospho-CoA kinase activity"/>
    <property type="evidence" value="ECO:0007669"/>
    <property type="project" value="UniProtKB-UniRule"/>
</dbReference>
<comment type="similarity">
    <text evidence="1 8">Belongs to the CoaE family.</text>
</comment>
<feature type="binding site" evidence="8">
    <location>
        <begin position="11"/>
        <end position="16"/>
    </location>
    <ligand>
        <name>ATP</name>
        <dbReference type="ChEBI" id="CHEBI:30616"/>
    </ligand>
</feature>
<dbReference type="AlphaFoldDB" id="A0A5D8QFM2"/>
<dbReference type="InterPro" id="IPR027417">
    <property type="entry name" value="P-loop_NTPase"/>
</dbReference>
<comment type="caution">
    <text evidence="10">The sequence shown here is derived from an EMBL/GenBank/DDBJ whole genome shotgun (WGS) entry which is preliminary data.</text>
</comment>
<keyword evidence="3 8" id="KW-0808">Transferase</keyword>
<evidence type="ECO:0000256" key="2">
    <source>
        <dbReference type="ARBA" id="ARBA00022490"/>
    </source>
</evidence>
<evidence type="ECO:0000256" key="8">
    <source>
        <dbReference type="HAMAP-Rule" id="MF_00376"/>
    </source>
</evidence>
<evidence type="ECO:0000256" key="7">
    <source>
        <dbReference type="ARBA" id="ARBA00022993"/>
    </source>
</evidence>
<comment type="subcellular location">
    <subcellularLocation>
        <location evidence="8">Cytoplasm</location>
    </subcellularLocation>
</comment>
<keyword evidence="5 8" id="KW-0418">Kinase</keyword>
<dbReference type="GO" id="GO:0005524">
    <property type="term" value="F:ATP binding"/>
    <property type="evidence" value="ECO:0007669"/>
    <property type="project" value="UniProtKB-UniRule"/>
</dbReference>